<gene>
    <name evidence="14" type="ORF">FPZ41_04720</name>
</gene>
<evidence type="ECO:0000256" key="4">
    <source>
        <dbReference type="ARBA" id="ARBA00022448"/>
    </source>
</evidence>
<dbReference type="Proteomes" id="UP000373149">
    <property type="component" value="Unassembled WGS sequence"/>
</dbReference>
<organism evidence="14 15">
    <name type="scientific">Streptomyces acidicola</name>
    <dbReference type="NCBI Taxonomy" id="2596892"/>
    <lineage>
        <taxon>Bacteria</taxon>
        <taxon>Bacillati</taxon>
        <taxon>Actinomycetota</taxon>
        <taxon>Actinomycetes</taxon>
        <taxon>Kitasatosporales</taxon>
        <taxon>Streptomycetaceae</taxon>
        <taxon>Streptomyces</taxon>
    </lineage>
</organism>
<evidence type="ECO:0000256" key="1">
    <source>
        <dbReference type="ARBA" id="ARBA00004141"/>
    </source>
</evidence>
<dbReference type="GO" id="GO:0005524">
    <property type="term" value="F:ATP binding"/>
    <property type="evidence" value="ECO:0007669"/>
    <property type="project" value="UniProtKB-KW"/>
</dbReference>
<dbReference type="GO" id="GO:0016887">
    <property type="term" value="F:ATP hydrolysis activity"/>
    <property type="evidence" value="ECO:0007669"/>
    <property type="project" value="InterPro"/>
</dbReference>
<dbReference type="FunFam" id="3.40.50.300:FF:000016">
    <property type="entry name" value="Oligopeptide ABC transporter ATP-binding component"/>
    <property type="match status" value="1"/>
</dbReference>
<feature type="transmembrane region" description="Helical" evidence="11">
    <location>
        <begin position="156"/>
        <end position="173"/>
    </location>
</feature>
<evidence type="ECO:0000256" key="9">
    <source>
        <dbReference type="ARBA" id="ARBA00022989"/>
    </source>
</evidence>
<comment type="similarity">
    <text evidence="11">Belongs to the binding-protein-dependent transport system permease family.</text>
</comment>
<dbReference type="InterPro" id="IPR027417">
    <property type="entry name" value="P-loop_NTPase"/>
</dbReference>
<keyword evidence="6 11" id="KW-0812">Transmembrane</keyword>
<name>A0A5N8WKG8_9ACTN</name>
<reference evidence="14 15" key="1">
    <citation type="submission" date="2019-09" db="EMBL/GenBank/DDBJ databases">
        <authorList>
            <person name="Duangmal K."/>
            <person name="Teo W.F.A."/>
            <person name="Lipun K."/>
        </authorList>
    </citation>
    <scope>NUCLEOTIDE SEQUENCE [LARGE SCALE GENOMIC DNA]</scope>
    <source>
        <strain evidence="14 15">K1PN6</strain>
    </source>
</reference>
<keyword evidence="15" id="KW-1185">Reference proteome</keyword>
<evidence type="ECO:0000259" key="12">
    <source>
        <dbReference type="PROSITE" id="PS50893"/>
    </source>
</evidence>
<keyword evidence="4 11" id="KW-0813">Transport</keyword>
<dbReference type="InterPro" id="IPR003439">
    <property type="entry name" value="ABC_transporter-like_ATP-bd"/>
</dbReference>
<dbReference type="GO" id="GO:0005886">
    <property type="term" value="C:plasma membrane"/>
    <property type="evidence" value="ECO:0007669"/>
    <property type="project" value="UniProtKB-SubCell"/>
</dbReference>
<dbReference type="PROSITE" id="PS50928">
    <property type="entry name" value="ABC_TM1"/>
    <property type="match status" value="1"/>
</dbReference>
<dbReference type="InterPro" id="IPR035906">
    <property type="entry name" value="MetI-like_sf"/>
</dbReference>
<dbReference type="SUPFAM" id="SSF52540">
    <property type="entry name" value="P-loop containing nucleoside triphosphate hydrolases"/>
    <property type="match status" value="1"/>
</dbReference>
<dbReference type="PANTHER" id="PTHR43297:SF2">
    <property type="entry name" value="DIPEPTIDE TRANSPORT ATP-BINDING PROTEIN DPPD"/>
    <property type="match status" value="1"/>
</dbReference>
<keyword evidence="10 11" id="KW-0472">Membrane</keyword>
<feature type="domain" description="ABC transmembrane type-1" evidence="13">
    <location>
        <begin position="91"/>
        <end position="283"/>
    </location>
</feature>
<dbReference type="SUPFAM" id="SSF161098">
    <property type="entry name" value="MetI-like"/>
    <property type="match status" value="1"/>
</dbReference>
<keyword evidence="7" id="KW-0547">Nucleotide-binding</keyword>
<dbReference type="PANTHER" id="PTHR43297">
    <property type="entry name" value="OLIGOPEPTIDE TRANSPORT ATP-BINDING PROTEIN APPD"/>
    <property type="match status" value="1"/>
</dbReference>
<evidence type="ECO:0000256" key="2">
    <source>
        <dbReference type="ARBA" id="ARBA00004202"/>
    </source>
</evidence>
<protein>
    <submittedName>
        <fullName evidence="14">Dipeptide/oligopeptide/nickel ABC transporter permease/ATP-binding protein</fullName>
    </submittedName>
</protein>
<accession>A0A5N8WKG8</accession>
<dbReference type="InterPro" id="IPR050388">
    <property type="entry name" value="ABC_Ni/Peptide_Import"/>
</dbReference>
<dbReference type="GO" id="GO:0055085">
    <property type="term" value="P:transmembrane transport"/>
    <property type="evidence" value="ECO:0007669"/>
    <property type="project" value="InterPro"/>
</dbReference>
<evidence type="ECO:0000256" key="6">
    <source>
        <dbReference type="ARBA" id="ARBA00022692"/>
    </source>
</evidence>
<keyword evidence="9 11" id="KW-1133">Transmembrane helix</keyword>
<proteinExistence type="inferred from homology"/>
<dbReference type="Gene3D" id="1.10.3720.10">
    <property type="entry name" value="MetI-like"/>
    <property type="match status" value="1"/>
</dbReference>
<evidence type="ECO:0000256" key="3">
    <source>
        <dbReference type="ARBA" id="ARBA00005417"/>
    </source>
</evidence>
<dbReference type="CDD" id="cd03257">
    <property type="entry name" value="ABC_NikE_OppD_transporters"/>
    <property type="match status" value="1"/>
</dbReference>
<sequence length="588" mass="61861">MTPVDSVAPAASAAAPERDRLLRRSLRDPVAVVCLLVLALVIAVSLGAPLLTDHAPDRSVLADTLAPMSATHPLGGDGVGRDVLSRLLYGGRTSLLGGTLAVLVAFAVGAPLGLVSGFYRGWFDAVAGWTVNVIMAVPAIIVMFVVMAAVSQDLNVAMIVLGVIMAPMVFRLIRASVLAVREELYVDAARVSGLGDARIIRRHVLPVVIAPSVIQATQVFAVAIGIQAGLAFLGLGKASQASWGAMLGDAFTNVYNAPVLLVWPGAAMGLTILASSMLGNAVRDALGTAEPRVVRRREPVARKAAAAVAELPADRLLTVEGLRVAYGEKTVVDGVNLTVARGEVLGLVGESGSGKSQTAFSVLGLLPYEAGVTADHLVFDGKELLALDLAALNALRGRGIGYIPQEPMSNLDPCFRIGSQLVEPMRKHLGLSRAEARTKALDLLERVGIPDPERVFRSYPHQISGGMAQRVLIAGAVSCDPQLLIADEPTTALDVTVQAEVLDLMRSLQQERHMGMILVTHDFGVVADICDRVAVMQKGRIVETAPARQIFASPGHAYTRMLLDSTLEGGPARGALHVPSKPVKEVTS</sequence>
<feature type="transmembrane region" description="Helical" evidence="11">
    <location>
        <begin position="126"/>
        <end position="150"/>
    </location>
</feature>
<evidence type="ECO:0000256" key="11">
    <source>
        <dbReference type="RuleBase" id="RU363032"/>
    </source>
</evidence>
<feature type="domain" description="ABC transporter" evidence="12">
    <location>
        <begin position="317"/>
        <end position="563"/>
    </location>
</feature>
<dbReference type="Pfam" id="PF12911">
    <property type="entry name" value="OppC_N"/>
    <property type="match status" value="1"/>
</dbReference>
<feature type="transmembrane region" description="Helical" evidence="11">
    <location>
        <begin position="95"/>
        <end position="119"/>
    </location>
</feature>
<keyword evidence="5" id="KW-1003">Cell membrane</keyword>
<dbReference type="PROSITE" id="PS50893">
    <property type="entry name" value="ABC_TRANSPORTER_2"/>
    <property type="match status" value="1"/>
</dbReference>
<comment type="similarity">
    <text evidence="3">Belongs to the ABC transporter superfamily.</text>
</comment>
<dbReference type="InterPro" id="IPR000515">
    <property type="entry name" value="MetI-like"/>
</dbReference>
<feature type="transmembrane region" description="Helical" evidence="11">
    <location>
        <begin position="30"/>
        <end position="51"/>
    </location>
</feature>
<keyword evidence="8 14" id="KW-0067">ATP-binding</keyword>
<evidence type="ECO:0000259" key="13">
    <source>
        <dbReference type="PROSITE" id="PS50928"/>
    </source>
</evidence>
<feature type="transmembrane region" description="Helical" evidence="11">
    <location>
        <begin position="208"/>
        <end position="235"/>
    </location>
</feature>
<evidence type="ECO:0000256" key="10">
    <source>
        <dbReference type="ARBA" id="ARBA00023136"/>
    </source>
</evidence>
<dbReference type="Pfam" id="PF00528">
    <property type="entry name" value="BPD_transp_1"/>
    <property type="match status" value="1"/>
</dbReference>
<comment type="caution">
    <text evidence="14">The sequence shown here is derived from an EMBL/GenBank/DDBJ whole genome shotgun (WGS) entry which is preliminary data.</text>
</comment>
<evidence type="ECO:0000256" key="8">
    <source>
        <dbReference type="ARBA" id="ARBA00022840"/>
    </source>
</evidence>
<evidence type="ECO:0000313" key="14">
    <source>
        <dbReference type="EMBL" id="MPY47931.1"/>
    </source>
</evidence>
<dbReference type="PROSITE" id="PS00211">
    <property type="entry name" value="ABC_TRANSPORTER_1"/>
    <property type="match status" value="1"/>
</dbReference>
<dbReference type="AlphaFoldDB" id="A0A5N8WKG8"/>
<dbReference type="InterPro" id="IPR025966">
    <property type="entry name" value="OppC_N"/>
</dbReference>
<dbReference type="InterPro" id="IPR003593">
    <property type="entry name" value="AAA+_ATPase"/>
</dbReference>
<dbReference type="EMBL" id="VMNX01000007">
    <property type="protein sequence ID" value="MPY47931.1"/>
    <property type="molecule type" value="Genomic_DNA"/>
</dbReference>
<dbReference type="CDD" id="cd06261">
    <property type="entry name" value="TM_PBP2"/>
    <property type="match status" value="1"/>
</dbReference>
<dbReference type="SMART" id="SM00382">
    <property type="entry name" value="AAA"/>
    <property type="match status" value="1"/>
</dbReference>
<comment type="subcellular location">
    <subcellularLocation>
        <location evidence="11">Cell membrane</location>
        <topology evidence="11">Multi-pass membrane protein</topology>
    </subcellularLocation>
    <subcellularLocation>
        <location evidence="2">Cell membrane</location>
        <topology evidence="2">Peripheral membrane protein</topology>
    </subcellularLocation>
    <subcellularLocation>
        <location evidence="1">Membrane</location>
        <topology evidence="1">Multi-pass membrane protein</topology>
    </subcellularLocation>
</comment>
<evidence type="ECO:0000256" key="7">
    <source>
        <dbReference type="ARBA" id="ARBA00022741"/>
    </source>
</evidence>
<dbReference type="InterPro" id="IPR017871">
    <property type="entry name" value="ABC_transporter-like_CS"/>
</dbReference>
<evidence type="ECO:0000256" key="5">
    <source>
        <dbReference type="ARBA" id="ARBA00022475"/>
    </source>
</evidence>
<evidence type="ECO:0000313" key="15">
    <source>
        <dbReference type="Proteomes" id="UP000373149"/>
    </source>
</evidence>
<dbReference type="Pfam" id="PF00005">
    <property type="entry name" value="ABC_tran"/>
    <property type="match status" value="1"/>
</dbReference>
<dbReference type="Gene3D" id="3.40.50.300">
    <property type="entry name" value="P-loop containing nucleotide triphosphate hydrolases"/>
    <property type="match status" value="1"/>
</dbReference>
<dbReference type="RefSeq" id="WP_152859402.1">
    <property type="nucleotide sequence ID" value="NZ_VMNX01000007.1"/>
</dbReference>